<dbReference type="PANTHER" id="PTHR44376:SF8">
    <property type="entry name" value="TRANSCRIPTIONAL COREPRESSOR LEUNIG-LIKE"/>
    <property type="match status" value="1"/>
</dbReference>
<feature type="repeat" description="WD" evidence="3">
    <location>
        <begin position="355"/>
        <end position="396"/>
    </location>
</feature>
<sequence>MTSSAAQLSLDRVILDYMSSRGFHQVGEVFSNAIQANQNGNAINSPHEAFLQVWWGKFYEAYISRFPDDAILTTDSFDKVSQTVENIVADNSLHQSYTCDHTKNISNVMSSPLLKTSSHVMESIDLDVMDVHIQNLLSAYDTHFSSLDLSSQRDILSDLQCPEMGGMLPFARNSGYQMTPKGNARRDRPDIDLEGPMLMEPSIHAPTNALPASVELYDSGNNISIQQASHQGCPSVMLVDTDQRAPEFLPTNQQKLVPIGGLKRRSGKQPAVQENINQLGLQFSNKSGIKRKAPLSSLASVCIKATVSGVAKNKTISCYSQGDDGLVNASSSIDASTKKFATPQEETSFKEISNLDTKMSKLLCCHFNSKGEVLATGGDNGKVLIWEFGNNRTCSVQGHAHQVTDVCFRPNSTVFASSSFDRTVKMWDATKRNNPSFQNLVGHDGHVMSIDFHPTKLSLLSSCDSNGEIRLWDVKSGDCKLNFKGGISQVRFQPQLGDFLASSTGNIINIFDVETHKIQKKLQGHIKDIHSICWETSGSYLASVSEDSARIWSVSDEKCLYEVYSSGNKFQSCTFRFGRPLELVIGSDKFLEVWNPFFQSNITRPYIAHSGTINSLVDSPSKGIAASVSDDQWIKIWK</sequence>
<feature type="repeat" description="WD" evidence="3">
    <location>
        <begin position="606"/>
        <end position="638"/>
    </location>
</feature>
<dbReference type="InterPro" id="IPR001680">
    <property type="entry name" value="WD40_rpt"/>
</dbReference>
<dbReference type="InterPro" id="IPR015943">
    <property type="entry name" value="WD40/YVTN_repeat-like_dom_sf"/>
</dbReference>
<evidence type="ECO:0000313" key="4">
    <source>
        <dbReference type="Proteomes" id="UP000694930"/>
    </source>
</evidence>
<dbReference type="PROSITE" id="PS00678">
    <property type="entry name" value="WD_REPEATS_1"/>
    <property type="match status" value="1"/>
</dbReference>
<keyword evidence="1 3" id="KW-0853">WD repeat</keyword>
<dbReference type="GeneID" id="107028047"/>
<evidence type="ECO:0000256" key="3">
    <source>
        <dbReference type="PROSITE-ProRule" id="PRU00221"/>
    </source>
</evidence>
<gene>
    <name evidence="5" type="primary">LOC107028047</name>
</gene>
<dbReference type="RefSeq" id="XP_027775196.1">
    <property type="nucleotide sequence ID" value="XM_027919395.1"/>
</dbReference>
<dbReference type="PROSITE" id="PS50082">
    <property type="entry name" value="WD_REPEATS_2"/>
    <property type="match status" value="4"/>
</dbReference>
<name>A0ABM1VHH8_SOLPN</name>
<evidence type="ECO:0000256" key="2">
    <source>
        <dbReference type="ARBA" id="ARBA00022737"/>
    </source>
</evidence>
<dbReference type="InterPro" id="IPR019775">
    <property type="entry name" value="WD40_repeat_CS"/>
</dbReference>
<keyword evidence="2" id="KW-0677">Repeat</keyword>
<accession>A0ABM1VHH8</accession>
<reference evidence="5" key="2">
    <citation type="submission" date="2025-08" db="UniProtKB">
        <authorList>
            <consortium name="RefSeq"/>
        </authorList>
    </citation>
    <scope>IDENTIFICATION</scope>
</reference>
<evidence type="ECO:0000313" key="5">
    <source>
        <dbReference type="RefSeq" id="XP_027775196.1"/>
    </source>
</evidence>
<dbReference type="PROSITE" id="PS50294">
    <property type="entry name" value="WD_REPEATS_REGION"/>
    <property type="match status" value="3"/>
</dbReference>
<dbReference type="Pfam" id="PF00400">
    <property type="entry name" value="WD40"/>
    <property type="match status" value="5"/>
</dbReference>
<dbReference type="InterPro" id="IPR036322">
    <property type="entry name" value="WD40_repeat_dom_sf"/>
</dbReference>
<feature type="repeat" description="WD" evidence="3">
    <location>
        <begin position="396"/>
        <end position="428"/>
    </location>
</feature>
<dbReference type="Gene3D" id="2.130.10.10">
    <property type="entry name" value="YVTN repeat-like/Quinoprotein amine dehydrogenase"/>
    <property type="match status" value="2"/>
</dbReference>
<dbReference type="PANTHER" id="PTHR44376">
    <property type="entry name" value="TRANSCRIPTIONAL REGULATOR OF FILAMENTOUS GROWTH FLO8"/>
    <property type="match status" value="1"/>
</dbReference>
<keyword evidence="4" id="KW-1185">Reference proteome</keyword>
<dbReference type="Proteomes" id="UP000694930">
    <property type="component" value="Chromosome 8"/>
</dbReference>
<evidence type="ECO:0000256" key="1">
    <source>
        <dbReference type="ARBA" id="ARBA00022574"/>
    </source>
</evidence>
<dbReference type="InterPro" id="IPR044716">
    <property type="entry name" value="LEUNIG-like"/>
</dbReference>
<feature type="repeat" description="WD" evidence="3">
    <location>
        <begin position="440"/>
        <end position="482"/>
    </location>
</feature>
<proteinExistence type="predicted"/>
<dbReference type="SMART" id="SM00320">
    <property type="entry name" value="WD40"/>
    <property type="match status" value="7"/>
</dbReference>
<reference evidence="4" key="1">
    <citation type="journal article" date="2014" name="Nat. Genet.">
        <title>The genome of the stress-tolerant wild tomato species Solanum pennellii.</title>
        <authorList>
            <person name="Bolger A."/>
            <person name="Scossa F."/>
            <person name="Bolger M.E."/>
            <person name="Lanz C."/>
            <person name="Maumus F."/>
            <person name="Tohge T."/>
            <person name="Quesneville H."/>
            <person name="Alseekh S."/>
            <person name="Sorensen I."/>
            <person name="Lichtenstein G."/>
            <person name="Fich E.A."/>
            <person name="Conte M."/>
            <person name="Keller H."/>
            <person name="Schneeberger K."/>
            <person name="Schwacke R."/>
            <person name="Ofner I."/>
            <person name="Vrebalov J."/>
            <person name="Xu Y."/>
            <person name="Osorio S."/>
            <person name="Aflitos S.A."/>
            <person name="Schijlen E."/>
            <person name="Jimenez-Gomez J.M."/>
            <person name="Ryngajllo M."/>
            <person name="Kimura S."/>
            <person name="Kumar R."/>
            <person name="Koenig D."/>
            <person name="Headland L.R."/>
            <person name="Maloof J.N."/>
            <person name="Sinha N."/>
            <person name="van Ham R.C."/>
            <person name="Lankhorst R.K."/>
            <person name="Mao L."/>
            <person name="Vogel A."/>
            <person name="Arsova B."/>
            <person name="Panstruga R."/>
            <person name="Fei Z."/>
            <person name="Rose J.K."/>
            <person name="Zamir D."/>
            <person name="Carrari F."/>
            <person name="Giovannoni J.J."/>
            <person name="Weigel D."/>
            <person name="Usadel B."/>
            <person name="Fernie A.R."/>
        </authorList>
    </citation>
    <scope>NUCLEOTIDE SEQUENCE [LARGE SCALE GENOMIC DNA]</scope>
    <source>
        <strain evidence="4">cv. LA0716</strain>
    </source>
</reference>
<dbReference type="CDD" id="cd00200">
    <property type="entry name" value="WD40"/>
    <property type="match status" value="1"/>
</dbReference>
<organism evidence="4 5">
    <name type="scientific">Solanum pennellii</name>
    <name type="common">Tomato</name>
    <name type="synonym">Lycopersicon pennellii</name>
    <dbReference type="NCBI Taxonomy" id="28526"/>
    <lineage>
        <taxon>Eukaryota</taxon>
        <taxon>Viridiplantae</taxon>
        <taxon>Streptophyta</taxon>
        <taxon>Embryophyta</taxon>
        <taxon>Tracheophyta</taxon>
        <taxon>Spermatophyta</taxon>
        <taxon>Magnoliopsida</taxon>
        <taxon>eudicotyledons</taxon>
        <taxon>Gunneridae</taxon>
        <taxon>Pentapetalae</taxon>
        <taxon>asterids</taxon>
        <taxon>lamiids</taxon>
        <taxon>Solanales</taxon>
        <taxon>Solanaceae</taxon>
        <taxon>Solanoideae</taxon>
        <taxon>Solaneae</taxon>
        <taxon>Solanum</taxon>
        <taxon>Solanum subgen. Lycopersicon</taxon>
    </lineage>
</organism>
<dbReference type="SUPFAM" id="SSF50978">
    <property type="entry name" value="WD40 repeat-like"/>
    <property type="match status" value="1"/>
</dbReference>
<protein>
    <submittedName>
        <fullName evidence="5">Apoptotic protease-activating factor 1-like isoform X1</fullName>
    </submittedName>
</protein>